<feature type="compositionally biased region" description="Polar residues" evidence="8">
    <location>
        <begin position="79"/>
        <end position="93"/>
    </location>
</feature>
<evidence type="ECO:0000256" key="4">
    <source>
        <dbReference type="ARBA" id="ARBA00023187"/>
    </source>
</evidence>
<dbReference type="PROSITE" id="PS00678">
    <property type="entry name" value="WD_REPEATS_1"/>
    <property type="match status" value="1"/>
</dbReference>
<dbReference type="InterPro" id="IPR015943">
    <property type="entry name" value="WD40/YVTN_repeat-like_dom_sf"/>
</dbReference>
<dbReference type="GO" id="GO:0032797">
    <property type="term" value="C:SMN complex"/>
    <property type="evidence" value="ECO:0007669"/>
    <property type="project" value="TreeGrafter"/>
</dbReference>
<evidence type="ECO:0000313" key="10">
    <source>
        <dbReference type="Proteomes" id="UP000094065"/>
    </source>
</evidence>
<keyword evidence="3" id="KW-0677">Repeat</keyword>
<keyword evidence="2" id="KW-0507">mRNA processing</keyword>
<reference evidence="9 10" key="1">
    <citation type="submission" date="2016-06" db="EMBL/GenBank/DDBJ databases">
        <title>Evolution of pathogenesis and genome organization in the Tremellales.</title>
        <authorList>
            <person name="Cuomo C."/>
            <person name="Litvintseva A."/>
            <person name="Heitman J."/>
            <person name="Chen Y."/>
            <person name="Sun S."/>
            <person name="Springer D."/>
            <person name="Dromer F."/>
            <person name="Young S."/>
            <person name="Zeng Q."/>
            <person name="Chapman S."/>
            <person name="Gujja S."/>
            <person name="Saif S."/>
            <person name="Birren B."/>
        </authorList>
    </citation>
    <scope>NUCLEOTIDE SEQUENCE [LARGE SCALE GENOMIC DNA]</scope>
    <source>
        <strain evidence="9 10">CBS 6039</strain>
    </source>
</reference>
<evidence type="ECO:0000256" key="2">
    <source>
        <dbReference type="ARBA" id="ARBA00022664"/>
    </source>
</evidence>
<keyword evidence="10" id="KW-1185">Reference proteome</keyword>
<dbReference type="GO" id="GO:0000387">
    <property type="term" value="P:spliceosomal snRNP assembly"/>
    <property type="evidence" value="ECO:0007669"/>
    <property type="project" value="TreeGrafter"/>
</dbReference>
<dbReference type="CDD" id="cd00200">
    <property type="entry name" value="WD40"/>
    <property type="match status" value="1"/>
</dbReference>
<dbReference type="InterPro" id="IPR019775">
    <property type="entry name" value="WD40_repeat_CS"/>
</dbReference>
<gene>
    <name evidence="9" type="ORF">L202_08078</name>
</gene>
<keyword evidence="4" id="KW-0508">mRNA splicing</keyword>
<dbReference type="PANTHER" id="PTHR19877">
    <property type="entry name" value="EUKARYOTIC TRANSLATION INITIATION FACTOR 3 SUBUNIT I"/>
    <property type="match status" value="1"/>
</dbReference>
<dbReference type="Pfam" id="PF00400">
    <property type="entry name" value="WD40"/>
    <property type="match status" value="3"/>
</dbReference>
<dbReference type="SUPFAM" id="SSF50978">
    <property type="entry name" value="WD40 repeat-like"/>
    <property type="match status" value="1"/>
</dbReference>
<dbReference type="Gene3D" id="2.130.10.10">
    <property type="entry name" value="YVTN repeat-like/Quinoprotein amine dehydrogenase"/>
    <property type="match status" value="1"/>
</dbReference>
<dbReference type="Proteomes" id="UP000094065">
    <property type="component" value="Unassembled WGS sequence"/>
</dbReference>
<dbReference type="PROSITE" id="PS50294">
    <property type="entry name" value="WD_REPEATS_REGION"/>
    <property type="match status" value="2"/>
</dbReference>
<dbReference type="EMBL" id="AWGJ01000013">
    <property type="protein sequence ID" value="ODN73579.1"/>
    <property type="molecule type" value="Genomic_DNA"/>
</dbReference>
<accession>A0A1E3HB65</accession>
<dbReference type="RefSeq" id="XP_018989491.1">
    <property type="nucleotide sequence ID" value="XM_019142920.1"/>
</dbReference>
<evidence type="ECO:0000256" key="5">
    <source>
        <dbReference type="ARBA" id="ARBA00038394"/>
    </source>
</evidence>
<evidence type="ECO:0000256" key="6">
    <source>
        <dbReference type="ARBA" id="ARBA00040390"/>
    </source>
</evidence>
<dbReference type="AlphaFoldDB" id="A0A1E3HB65"/>
<feature type="repeat" description="WD" evidence="7">
    <location>
        <begin position="379"/>
        <end position="420"/>
    </location>
</feature>
<feature type="compositionally biased region" description="Low complexity" evidence="8">
    <location>
        <begin position="1"/>
        <end position="11"/>
    </location>
</feature>
<evidence type="ECO:0000313" key="9">
    <source>
        <dbReference type="EMBL" id="ODN73579.1"/>
    </source>
</evidence>
<dbReference type="STRING" id="1295533.A0A1E3HB65"/>
<evidence type="ECO:0000256" key="8">
    <source>
        <dbReference type="SAM" id="MobiDB-lite"/>
    </source>
</evidence>
<name>A0A1E3HB65_9TREE</name>
<organism evidence="9 10">
    <name type="scientific">Cryptococcus amylolentus CBS 6039</name>
    <dbReference type="NCBI Taxonomy" id="1295533"/>
    <lineage>
        <taxon>Eukaryota</taxon>
        <taxon>Fungi</taxon>
        <taxon>Dikarya</taxon>
        <taxon>Basidiomycota</taxon>
        <taxon>Agaricomycotina</taxon>
        <taxon>Tremellomycetes</taxon>
        <taxon>Tremellales</taxon>
        <taxon>Cryptococcaceae</taxon>
        <taxon>Cryptococcus</taxon>
    </lineage>
</organism>
<comment type="similarity">
    <text evidence="5">Belongs to the WD repeat STRAP family.</text>
</comment>
<dbReference type="OrthoDB" id="408728at2759"/>
<dbReference type="GeneID" id="30159387"/>
<dbReference type="PROSITE" id="PS50082">
    <property type="entry name" value="WD_REPEATS_2"/>
    <property type="match status" value="2"/>
</dbReference>
<evidence type="ECO:0000256" key="3">
    <source>
        <dbReference type="ARBA" id="ARBA00022737"/>
    </source>
</evidence>
<feature type="region of interest" description="Disordered" evidence="8">
    <location>
        <begin position="1"/>
        <end position="103"/>
    </location>
</feature>
<dbReference type="PANTHER" id="PTHR19877:SF13">
    <property type="entry name" value="SERINE-THREONINE KINASE RECEPTOR-ASSOCIATED PROTEIN"/>
    <property type="match status" value="1"/>
</dbReference>
<dbReference type="SMART" id="SM00320">
    <property type="entry name" value="WD40"/>
    <property type="match status" value="6"/>
</dbReference>
<proteinExistence type="inferred from homology"/>
<protein>
    <recommendedName>
        <fullName evidence="6">Serine-threonine kinase receptor-associated protein</fullName>
    </recommendedName>
</protein>
<feature type="compositionally biased region" description="Gly residues" evidence="8">
    <location>
        <begin position="42"/>
        <end position="70"/>
    </location>
</feature>
<dbReference type="InterPro" id="IPR001680">
    <property type="entry name" value="WD40_rpt"/>
</dbReference>
<evidence type="ECO:0000256" key="7">
    <source>
        <dbReference type="PROSITE-ProRule" id="PRU00221"/>
    </source>
</evidence>
<evidence type="ECO:0000256" key="1">
    <source>
        <dbReference type="ARBA" id="ARBA00022574"/>
    </source>
</evidence>
<dbReference type="PRINTS" id="PR00320">
    <property type="entry name" value="GPROTEINBRPT"/>
</dbReference>
<dbReference type="InterPro" id="IPR036322">
    <property type="entry name" value="WD40_repeat_dom_sf"/>
</dbReference>
<dbReference type="GO" id="GO:0003723">
    <property type="term" value="F:RNA binding"/>
    <property type="evidence" value="ECO:0007669"/>
    <property type="project" value="TreeGrafter"/>
</dbReference>
<dbReference type="InterPro" id="IPR020472">
    <property type="entry name" value="WD40_PAC1"/>
</dbReference>
<sequence length="425" mass="44917">MQYNNSYLPPSLTSPPPTSASGGGGGGYVPPHQLQNPSPQQGLGGFGQGQMGGFGGLSQLGAGQGQGQAQGQGLRTLGVSPNSQAHNQTQISSQGQGQGAGQAAGDSIKVQPLLCSGHTRPVTHLQFSNLLDDGTYLLISACKDGNPMLRSWLGDWIGTFLGHKGAVWSSKISLDTSRAVTGSADFTAKIWDTYSGESLHTFSHNHIVRSVALNPQQTPQYLLTGGHEKKIRLFDLGRPDAQPLVLGNRPDGLSCDGTIKSLVWDESSNGTTGVSAGEDGKVRWWDLRTLSEVGSLDLGEAVGSMEIAHGGGTLSVTAGSKVHFLDILRQHPPVTIPLPHPATSASLHPFLRDRFAAGSANDPWVRVYDLDTGKEKEVYKGHHGPVLGVAYSPDGEVYASGSEDGTIRLWQTNPGKSYGLWQTQD</sequence>
<keyword evidence="1 7" id="KW-0853">WD repeat</keyword>
<feature type="repeat" description="WD" evidence="7">
    <location>
        <begin position="160"/>
        <end position="201"/>
    </location>
</feature>
<comment type="caution">
    <text evidence="9">The sequence shown here is derived from an EMBL/GenBank/DDBJ whole genome shotgun (WGS) entry which is preliminary data.</text>
</comment>